<keyword evidence="1" id="KW-1133">Transmembrane helix</keyword>
<evidence type="ECO:0000256" key="1">
    <source>
        <dbReference type="SAM" id="Phobius"/>
    </source>
</evidence>
<gene>
    <name evidence="2" type="ORF">H6H03_26340</name>
</gene>
<comment type="caution">
    <text evidence="2">The sequence shown here is derived from an EMBL/GenBank/DDBJ whole genome shotgun (WGS) entry which is preliminary data.</text>
</comment>
<reference evidence="2 3" key="1">
    <citation type="journal article" date="2020" name="ISME J.">
        <title>Comparative genomics reveals insights into cyanobacterial evolution and habitat adaptation.</title>
        <authorList>
            <person name="Chen M.Y."/>
            <person name="Teng W.K."/>
            <person name="Zhao L."/>
            <person name="Hu C.X."/>
            <person name="Zhou Y.K."/>
            <person name="Han B.P."/>
            <person name="Song L.R."/>
            <person name="Shu W.S."/>
        </authorList>
    </citation>
    <scope>NUCLEOTIDE SEQUENCE [LARGE SCALE GENOMIC DNA]</scope>
    <source>
        <strain evidence="2 3">FACHB-159</strain>
    </source>
</reference>
<organism evidence="2 3">
    <name type="scientific">Nostoc paludosum FACHB-159</name>
    <dbReference type="NCBI Taxonomy" id="2692908"/>
    <lineage>
        <taxon>Bacteria</taxon>
        <taxon>Bacillati</taxon>
        <taxon>Cyanobacteriota</taxon>
        <taxon>Cyanophyceae</taxon>
        <taxon>Nostocales</taxon>
        <taxon>Nostocaceae</taxon>
        <taxon>Nostoc</taxon>
    </lineage>
</organism>
<keyword evidence="3" id="KW-1185">Reference proteome</keyword>
<evidence type="ECO:0000313" key="2">
    <source>
        <dbReference type="EMBL" id="MBD2737363.1"/>
    </source>
</evidence>
<protein>
    <submittedName>
        <fullName evidence="2">Uncharacterized protein</fullName>
    </submittedName>
</protein>
<dbReference type="EMBL" id="JACJTU010000030">
    <property type="protein sequence ID" value="MBD2737363.1"/>
    <property type="molecule type" value="Genomic_DNA"/>
</dbReference>
<evidence type="ECO:0000313" key="3">
    <source>
        <dbReference type="Proteomes" id="UP000637383"/>
    </source>
</evidence>
<dbReference type="RefSeq" id="WP_190957941.1">
    <property type="nucleotide sequence ID" value="NZ_JACJTU010000030.1"/>
</dbReference>
<sequence>MNQNRHKQPKFKHTAAKLFKGLEKHLIKVMNTVEKIFKQQREKEKRHVAHAKFPCLELMQLFGIHLVIGCLLSLNISNWSILGWGIAILISLTFTIFAFDDLMFTYNYCFAVMMDVLASPWTRAAKQLKDVFSRWIFNSNKADWLIDLLQAFVPLVSFLLVLMVDALGFGIGYLISRIGAIIIA</sequence>
<keyword evidence="1" id="KW-0812">Transmembrane</keyword>
<accession>A0ABR8KGN5</accession>
<proteinExistence type="predicted"/>
<feature type="transmembrane region" description="Helical" evidence="1">
    <location>
        <begin position="81"/>
        <end position="99"/>
    </location>
</feature>
<keyword evidence="1" id="KW-0472">Membrane</keyword>
<dbReference type="Proteomes" id="UP000637383">
    <property type="component" value="Unassembled WGS sequence"/>
</dbReference>
<name>A0ABR8KGN5_9NOSO</name>
<feature type="transmembrane region" description="Helical" evidence="1">
    <location>
        <begin position="144"/>
        <end position="175"/>
    </location>
</feature>